<evidence type="ECO:0000313" key="3">
    <source>
        <dbReference type="Proteomes" id="UP000060071"/>
    </source>
</evidence>
<evidence type="ECO:0000313" key="2">
    <source>
        <dbReference type="EMBL" id="ALW89300.1"/>
    </source>
</evidence>
<proteinExistence type="predicted"/>
<keyword evidence="1" id="KW-1133">Transmembrane helix</keyword>
<name>A0ABM5X6A4_9DEIO</name>
<organism evidence="2 3">
    <name type="scientific">Deinococcus actinosclerus</name>
    <dbReference type="NCBI Taxonomy" id="1768108"/>
    <lineage>
        <taxon>Bacteria</taxon>
        <taxon>Thermotogati</taxon>
        <taxon>Deinococcota</taxon>
        <taxon>Deinococci</taxon>
        <taxon>Deinococcales</taxon>
        <taxon>Deinococcaceae</taxon>
        <taxon>Deinococcus</taxon>
    </lineage>
</organism>
<keyword evidence="3" id="KW-1185">Reference proteome</keyword>
<keyword evidence="1" id="KW-0472">Membrane</keyword>
<evidence type="ECO:0000256" key="1">
    <source>
        <dbReference type="SAM" id="Phobius"/>
    </source>
</evidence>
<protein>
    <submittedName>
        <fullName evidence="2">Uncharacterized protein</fullName>
    </submittedName>
</protein>
<gene>
    <name evidence="2" type="ORF">AUC44_10660</name>
</gene>
<reference evidence="2 3" key="1">
    <citation type="submission" date="2015-12" db="EMBL/GenBank/DDBJ databases">
        <authorList>
            <person name="Kim M.K."/>
            <person name="Srinivasan S."/>
            <person name="Lee J.-J."/>
            <person name="Kim K."/>
        </authorList>
    </citation>
    <scope>NUCLEOTIDE SEQUENCE [LARGE SCALE GENOMIC DNA]</scope>
    <source>
        <strain evidence="2 3">BM2</strain>
    </source>
</reference>
<keyword evidence="1" id="KW-0812">Transmembrane</keyword>
<feature type="transmembrane region" description="Helical" evidence="1">
    <location>
        <begin position="54"/>
        <end position="78"/>
    </location>
</feature>
<dbReference type="Proteomes" id="UP000060071">
    <property type="component" value="Chromosome"/>
</dbReference>
<feature type="transmembrane region" description="Helical" evidence="1">
    <location>
        <begin position="84"/>
        <end position="103"/>
    </location>
</feature>
<dbReference type="EMBL" id="CP013910">
    <property type="protein sequence ID" value="ALW89300.1"/>
    <property type="molecule type" value="Genomic_DNA"/>
</dbReference>
<accession>A0ABM5X6A4</accession>
<feature type="transmembrane region" description="Helical" evidence="1">
    <location>
        <begin position="23"/>
        <end position="42"/>
    </location>
</feature>
<sequence length="109" mass="11617">MLMAISVLGHAANLLGRPDDRTLRLLCAAAPFAPLPWWALRLRHQRSSWTPEATILGPLFLCMAVLNLSGVTLLLLTGQPLPPARAALLIGGVLSLGLAVLLLRRSPPA</sequence>